<dbReference type="EMBL" id="LR796386">
    <property type="protein sequence ID" value="CAB4141083.1"/>
    <property type="molecule type" value="Genomic_DNA"/>
</dbReference>
<organism evidence="2">
    <name type="scientific">uncultured Caudovirales phage</name>
    <dbReference type="NCBI Taxonomy" id="2100421"/>
    <lineage>
        <taxon>Viruses</taxon>
        <taxon>Duplodnaviria</taxon>
        <taxon>Heunggongvirae</taxon>
        <taxon>Uroviricota</taxon>
        <taxon>Caudoviricetes</taxon>
        <taxon>Peduoviridae</taxon>
        <taxon>Maltschvirus</taxon>
        <taxon>Maltschvirus maltsch</taxon>
    </lineage>
</organism>
<protein>
    <submittedName>
        <fullName evidence="2">Uncharacterized protein</fullName>
    </submittedName>
</protein>
<feature type="compositionally biased region" description="Basic and acidic residues" evidence="1">
    <location>
        <begin position="63"/>
        <end position="73"/>
    </location>
</feature>
<name>A0A6J5M6J5_9CAUD</name>
<evidence type="ECO:0000256" key="1">
    <source>
        <dbReference type="SAM" id="MobiDB-lite"/>
    </source>
</evidence>
<accession>A0A6J5M6J5</accession>
<reference evidence="2" key="1">
    <citation type="submission" date="2020-04" db="EMBL/GenBank/DDBJ databases">
        <authorList>
            <person name="Chiriac C."/>
            <person name="Salcher M."/>
            <person name="Ghai R."/>
            <person name="Kavagutti S V."/>
        </authorList>
    </citation>
    <scope>NUCLEOTIDE SEQUENCE</scope>
</reference>
<feature type="compositionally biased region" description="Basic and acidic residues" evidence="1">
    <location>
        <begin position="85"/>
        <end position="99"/>
    </location>
</feature>
<evidence type="ECO:0000313" key="2">
    <source>
        <dbReference type="EMBL" id="CAB4141083.1"/>
    </source>
</evidence>
<proteinExistence type="predicted"/>
<gene>
    <name evidence="2" type="ORF">UFOVP413_37</name>
</gene>
<feature type="region of interest" description="Disordered" evidence="1">
    <location>
        <begin position="47"/>
        <end position="99"/>
    </location>
</feature>
<sequence>MWQFIGSLVAGVIQWVIALAVAREGGKDSIRAKNAAQQAKDMANVVEIKSRNAVHRGRGMRGVADRLHGRHDQQQPMPSDSPKNPGRDWTDFDGGKDAW</sequence>